<dbReference type="Gene3D" id="3.20.20.70">
    <property type="entry name" value="Aldolase class I"/>
    <property type="match status" value="1"/>
</dbReference>
<dbReference type="PANTHER" id="PTHR42966">
    <property type="entry name" value="N-ACETYLNEURAMINATE SYNTHASE"/>
    <property type="match status" value="1"/>
</dbReference>
<dbReference type="EMBL" id="UINC01227152">
    <property type="protein sequence ID" value="SVE57919.1"/>
    <property type="molecule type" value="Genomic_DNA"/>
</dbReference>
<dbReference type="Pfam" id="PF03102">
    <property type="entry name" value="NeuB"/>
    <property type="match status" value="1"/>
</dbReference>
<evidence type="ECO:0000313" key="2">
    <source>
        <dbReference type="EMBL" id="SVE57919.1"/>
    </source>
</evidence>
<name>A0A383EMQ7_9ZZZZ</name>
<feature type="non-terminal residue" evidence="2">
    <location>
        <position position="196"/>
    </location>
</feature>
<sequence length="196" mass="21612">MPVNIGGKNISIVSKPFIVAEMSGNHNKSLDRALKIVEAAAKSGAHALKLQTYTADTITLDVNDGEFFINDEDSLWSGQSLYKLYQKACTPWEWHEQIMKRAKELEMICFSAPFDETAVEFLEELDVPAYKIASAEIIHLPLLEKVAATGKPLIISTGMATVSEIDDAVRKIRDSGCEQFVLLKCTSTYPASPIDS</sequence>
<protein>
    <recommendedName>
        <fullName evidence="1">PseI/NeuA/B-like domain-containing protein</fullName>
    </recommendedName>
</protein>
<dbReference type="InterPro" id="IPR013132">
    <property type="entry name" value="PseI/NeuA/B-like_N"/>
</dbReference>
<organism evidence="2">
    <name type="scientific">marine metagenome</name>
    <dbReference type="NCBI Taxonomy" id="408172"/>
    <lineage>
        <taxon>unclassified sequences</taxon>
        <taxon>metagenomes</taxon>
        <taxon>ecological metagenomes</taxon>
    </lineage>
</organism>
<dbReference type="InterPro" id="IPR013785">
    <property type="entry name" value="Aldolase_TIM"/>
</dbReference>
<dbReference type="GO" id="GO:0016051">
    <property type="term" value="P:carbohydrate biosynthetic process"/>
    <property type="evidence" value="ECO:0007669"/>
    <property type="project" value="InterPro"/>
</dbReference>
<accession>A0A383EMQ7</accession>
<feature type="domain" description="PseI/NeuA/B-like" evidence="1">
    <location>
        <begin position="36"/>
        <end position="193"/>
    </location>
</feature>
<dbReference type="AlphaFoldDB" id="A0A383EMQ7"/>
<gene>
    <name evidence="2" type="ORF">METZ01_LOCUS510773</name>
</gene>
<feature type="non-terminal residue" evidence="2">
    <location>
        <position position="1"/>
    </location>
</feature>
<dbReference type="InterPro" id="IPR051690">
    <property type="entry name" value="PseI-like"/>
</dbReference>
<proteinExistence type="predicted"/>
<dbReference type="SUPFAM" id="SSF51569">
    <property type="entry name" value="Aldolase"/>
    <property type="match status" value="1"/>
</dbReference>
<dbReference type="GO" id="GO:0047444">
    <property type="term" value="F:N-acylneuraminate-9-phosphate synthase activity"/>
    <property type="evidence" value="ECO:0007669"/>
    <property type="project" value="TreeGrafter"/>
</dbReference>
<dbReference type="PANTHER" id="PTHR42966:SF2">
    <property type="entry name" value="PSEUDAMINIC ACID SYNTHASE"/>
    <property type="match status" value="1"/>
</dbReference>
<evidence type="ECO:0000259" key="1">
    <source>
        <dbReference type="Pfam" id="PF03102"/>
    </source>
</evidence>
<reference evidence="2" key="1">
    <citation type="submission" date="2018-05" db="EMBL/GenBank/DDBJ databases">
        <authorList>
            <person name="Lanie J.A."/>
            <person name="Ng W.-L."/>
            <person name="Kazmierczak K.M."/>
            <person name="Andrzejewski T.M."/>
            <person name="Davidsen T.M."/>
            <person name="Wayne K.J."/>
            <person name="Tettelin H."/>
            <person name="Glass J.I."/>
            <person name="Rusch D."/>
            <person name="Podicherti R."/>
            <person name="Tsui H.-C.T."/>
            <person name="Winkler M.E."/>
        </authorList>
    </citation>
    <scope>NUCLEOTIDE SEQUENCE</scope>
</reference>